<reference evidence="1" key="1">
    <citation type="submission" date="2021-02" db="EMBL/GenBank/DDBJ databases">
        <authorList>
            <consortium name="DOE Joint Genome Institute"/>
            <person name="Ahrendt S."/>
            <person name="Looney B.P."/>
            <person name="Miyauchi S."/>
            <person name="Morin E."/>
            <person name="Drula E."/>
            <person name="Courty P.E."/>
            <person name="Chicoki N."/>
            <person name="Fauchery L."/>
            <person name="Kohler A."/>
            <person name="Kuo A."/>
            <person name="Labutti K."/>
            <person name="Pangilinan J."/>
            <person name="Lipzen A."/>
            <person name="Riley R."/>
            <person name="Andreopoulos W."/>
            <person name="He G."/>
            <person name="Johnson J."/>
            <person name="Barry K.W."/>
            <person name="Grigoriev I.V."/>
            <person name="Nagy L."/>
            <person name="Hibbett D."/>
            <person name="Henrissat B."/>
            <person name="Matheny P.B."/>
            <person name="Labbe J."/>
            <person name="Martin F."/>
        </authorList>
    </citation>
    <scope>NUCLEOTIDE SEQUENCE</scope>
    <source>
        <strain evidence="1">EC-137</strain>
    </source>
</reference>
<gene>
    <name evidence="1" type="ORF">K488DRAFT_67896</name>
</gene>
<proteinExistence type="predicted"/>
<sequence length="163" mass="17450">MWVWLAPDSPNAVIAAARASNTDDTRTSEQALHTEPATASPQTDSTTAATVGSGPQDAPGAEPHTGHEIDTSEKPRGGGGWVTNMSGPKRAKFDSSAMRAGATCLGKVIHCINRSVDKFNKGLNEACEQTDAGFGNVAHRYGERNAQMVKGEDEWHCIWRLPY</sequence>
<dbReference type="Proteomes" id="UP000814128">
    <property type="component" value="Unassembled WGS sequence"/>
</dbReference>
<evidence type="ECO:0000313" key="2">
    <source>
        <dbReference type="Proteomes" id="UP000814128"/>
    </source>
</evidence>
<comment type="caution">
    <text evidence="1">The sequence shown here is derived from an EMBL/GenBank/DDBJ whole genome shotgun (WGS) entry which is preliminary data.</text>
</comment>
<keyword evidence="2" id="KW-1185">Reference proteome</keyword>
<name>A0ACB8QWS0_9AGAM</name>
<dbReference type="EMBL" id="MU273475">
    <property type="protein sequence ID" value="KAI0036138.1"/>
    <property type="molecule type" value="Genomic_DNA"/>
</dbReference>
<evidence type="ECO:0000313" key="1">
    <source>
        <dbReference type="EMBL" id="KAI0036138.1"/>
    </source>
</evidence>
<accession>A0ACB8QWS0</accession>
<organism evidence="1 2">
    <name type="scientific">Vararia minispora EC-137</name>
    <dbReference type="NCBI Taxonomy" id="1314806"/>
    <lineage>
        <taxon>Eukaryota</taxon>
        <taxon>Fungi</taxon>
        <taxon>Dikarya</taxon>
        <taxon>Basidiomycota</taxon>
        <taxon>Agaricomycotina</taxon>
        <taxon>Agaricomycetes</taxon>
        <taxon>Russulales</taxon>
        <taxon>Lachnocladiaceae</taxon>
        <taxon>Vararia</taxon>
    </lineage>
</organism>
<reference evidence="1" key="2">
    <citation type="journal article" date="2022" name="New Phytol.">
        <title>Evolutionary transition to the ectomycorrhizal habit in the genomes of a hyperdiverse lineage of mushroom-forming fungi.</title>
        <authorList>
            <person name="Looney B."/>
            <person name="Miyauchi S."/>
            <person name="Morin E."/>
            <person name="Drula E."/>
            <person name="Courty P.E."/>
            <person name="Kohler A."/>
            <person name="Kuo A."/>
            <person name="LaButti K."/>
            <person name="Pangilinan J."/>
            <person name="Lipzen A."/>
            <person name="Riley R."/>
            <person name="Andreopoulos W."/>
            <person name="He G."/>
            <person name="Johnson J."/>
            <person name="Nolan M."/>
            <person name="Tritt A."/>
            <person name="Barry K.W."/>
            <person name="Grigoriev I.V."/>
            <person name="Nagy L.G."/>
            <person name="Hibbett D."/>
            <person name="Henrissat B."/>
            <person name="Matheny P.B."/>
            <person name="Labbe J."/>
            <person name="Martin F.M."/>
        </authorList>
    </citation>
    <scope>NUCLEOTIDE SEQUENCE</scope>
    <source>
        <strain evidence="1">EC-137</strain>
    </source>
</reference>
<protein>
    <submittedName>
        <fullName evidence="1">Uncharacterized protein</fullName>
    </submittedName>
</protein>